<evidence type="ECO:0000313" key="16">
    <source>
        <dbReference type="EMBL" id="PIS07600.1"/>
    </source>
</evidence>
<dbReference type="InterPro" id="IPR027417">
    <property type="entry name" value="P-loop_NTPase"/>
</dbReference>
<dbReference type="SUPFAM" id="SSF52540">
    <property type="entry name" value="P-loop containing nucleoside triphosphate hydrolases"/>
    <property type="match status" value="1"/>
</dbReference>
<dbReference type="CDD" id="cd03219">
    <property type="entry name" value="ABC_Mj1267_LivG_branched"/>
    <property type="match status" value="1"/>
</dbReference>
<dbReference type="PANTHER" id="PTHR45772">
    <property type="entry name" value="CONSERVED COMPONENT OF ABC TRANSPORTER FOR NATURAL AMINO ACIDS-RELATED"/>
    <property type="match status" value="1"/>
</dbReference>
<evidence type="ECO:0000256" key="1">
    <source>
        <dbReference type="ARBA" id="ARBA00004496"/>
    </source>
</evidence>
<proteinExistence type="inferred from homology"/>
<evidence type="ECO:0000256" key="8">
    <source>
        <dbReference type="ARBA" id="ARBA00022519"/>
    </source>
</evidence>
<protein>
    <recommendedName>
        <fullName evidence="4">Lipopolysaccharide export system ATP-binding protein LptB</fullName>
    </recommendedName>
</protein>
<gene>
    <name evidence="16" type="ORF">COT78_02790</name>
</gene>
<feature type="domain" description="ABC transporter" evidence="15">
    <location>
        <begin position="10"/>
        <end position="249"/>
    </location>
</feature>
<evidence type="ECO:0000256" key="7">
    <source>
        <dbReference type="ARBA" id="ARBA00022490"/>
    </source>
</evidence>
<dbReference type="SMART" id="SM00382">
    <property type="entry name" value="AAA"/>
    <property type="match status" value="1"/>
</dbReference>
<accession>A0A2H0W696</accession>
<evidence type="ECO:0000256" key="5">
    <source>
        <dbReference type="ARBA" id="ARBA00022448"/>
    </source>
</evidence>
<dbReference type="Proteomes" id="UP000231382">
    <property type="component" value="Unassembled WGS sequence"/>
</dbReference>
<dbReference type="GO" id="GO:0005886">
    <property type="term" value="C:plasma membrane"/>
    <property type="evidence" value="ECO:0007669"/>
    <property type="project" value="UniProtKB-SubCell"/>
</dbReference>
<keyword evidence="7" id="KW-0963">Cytoplasm</keyword>
<evidence type="ECO:0000256" key="11">
    <source>
        <dbReference type="ARBA" id="ARBA00022967"/>
    </source>
</evidence>
<keyword evidence="6" id="KW-1003">Cell membrane</keyword>
<keyword evidence="5" id="KW-0813">Transport</keyword>
<dbReference type="InterPro" id="IPR017871">
    <property type="entry name" value="ABC_transporter-like_CS"/>
</dbReference>
<organism evidence="16 17">
    <name type="scientific">Candidatus Berkelbacteria bacterium CG10_big_fil_rev_8_21_14_0_10_43_13</name>
    <dbReference type="NCBI Taxonomy" id="1974514"/>
    <lineage>
        <taxon>Bacteria</taxon>
        <taxon>Candidatus Berkelbacteria</taxon>
    </lineage>
</organism>
<evidence type="ECO:0000313" key="17">
    <source>
        <dbReference type="Proteomes" id="UP000231382"/>
    </source>
</evidence>
<evidence type="ECO:0000256" key="4">
    <source>
        <dbReference type="ARBA" id="ARBA00017803"/>
    </source>
</evidence>
<evidence type="ECO:0000256" key="2">
    <source>
        <dbReference type="ARBA" id="ARBA00004515"/>
    </source>
</evidence>
<name>A0A2H0W696_9BACT</name>
<dbReference type="Pfam" id="PF00005">
    <property type="entry name" value="ABC_tran"/>
    <property type="match status" value="1"/>
</dbReference>
<dbReference type="InterPro" id="IPR003439">
    <property type="entry name" value="ABC_transporter-like_ATP-bd"/>
</dbReference>
<dbReference type="Pfam" id="PF12399">
    <property type="entry name" value="BCA_ABC_TP_C"/>
    <property type="match status" value="1"/>
</dbReference>
<evidence type="ECO:0000256" key="12">
    <source>
        <dbReference type="ARBA" id="ARBA00023136"/>
    </source>
</evidence>
<evidence type="ECO:0000256" key="14">
    <source>
        <dbReference type="ARBA" id="ARBA00026081"/>
    </source>
</evidence>
<keyword evidence="11" id="KW-1278">Translocase</keyword>
<dbReference type="PANTHER" id="PTHR45772:SF10">
    <property type="entry name" value="LIPOPOLYSACCHARIDE EXPORT SYSTEM ATP-BINDING PROTEIN LPTB"/>
    <property type="match status" value="1"/>
</dbReference>
<keyword evidence="12" id="KW-0472">Membrane</keyword>
<dbReference type="InterPro" id="IPR032823">
    <property type="entry name" value="BCA_ABC_TP_C"/>
</dbReference>
<comment type="subunit">
    <text evidence="14">Component of the lipopolysaccharide transport and assembly complex. The LptBFG transporter is composed of two ATP-binding proteins (LptB) and two transmembrane proteins (LptF and LptG).</text>
</comment>
<comment type="subcellular location">
    <subcellularLocation>
        <location evidence="2">Cell inner membrane</location>
        <topology evidence="2">Peripheral membrane protein</topology>
        <orientation evidence="2">Cytoplasmic side</orientation>
    </subcellularLocation>
    <subcellularLocation>
        <location evidence="1">Cytoplasm</location>
    </subcellularLocation>
</comment>
<comment type="similarity">
    <text evidence="3">Belongs to the ABC transporter superfamily. Outer membrane lipopolysaccharide export (TC 1.B.42) family.</text>
</comment>
<dbReference type="GO" id="GO:0005737">
    <property type="term" value="C:cytoplasm"/>
    <property type="evidence" value="ECO:0007669"/>
    <property type="project" value="UniProtKB-SubCell"/>
</dbReference>
<dbReference type="PROSITE" id="PS50893">
    <property type="entry name" value="ABC_TRANSPORTER_2"/>
    <property type="match status" value="1"/>
</dbReference>
<dbReference type="FunFam" id="3.40.50.300:FF:000421">
    <property type="entry name" value="Branched-chain amino acid ABC transporter ATP-binding protein"/>
    <property type="match status" value="1"/>
</dbReference>
<evidence type="ECO:0000256" key="6">
    <source>
        <dbReference type="ARBA" id="ARBA00022475"/>
    </source>
</evidence>
<dbReference type="Gene3D" id="3.40.50.300">
    <property type="entry name" value="P-loop containing nucleotide triphosphate hydrolases"/>
    <property type="match status" value="1"/>
</dbReference>
<keyword evidence="8" id="KW-0997">Cell inner membrane</keyword>
<dbReference type="AlphaFoldDB" id="A0A2H0W696"/>
<evidence type="ECO:0000256" key="3">
    <source>
        <dbReference type="ARBA" id="ARBA00010865"/>
    </source>
</evidence>
<dbReference type="InterPro" id="IPR003593">
    <property type="entry name" value="AAA+_ATPase"/>
</dbReference>
<dbReference type="EMBL" id="PEZW01000018">
    <property type="protein sequence ID" value="PIS07600.1"/>
    <property type="molecule type" value="Genomic_DNA"/>
</dbReference>
<evidence type="ECO:0000256" key="13">
    <source>
        <dbReference type="ARBA" id="ARBA00024818"/>
    </source>
</evidence>
<keyword evidence="10 16" id="KW-0067">ATP-binding</keyword>
<dbReference type="GO" id="GO:0005524">
    <property type="term" value="F:ATP binding"/>
    <property type="evidence" value="ECO:0007669"/>
    <property type="project" value="UniProtKB-KW"/>
</dbReference>
<dbReference type="GO" id="GO:0016887">
    <property type="term" value="F:ATP hydrolysis activity"/>
    <property type="evidence" value="ECO:0007669"/>
    <property type="project" value="InterPro"/>
</dbReference>
<keyword evidence="9" id="KW-0547">Nucleotide-binding</keyword>
<comment type="function">
    <text evidence="13">Part of the ABC transporter complex LptBFG involved in the translocation of lipopolysaccharide (LPS) from the inner membrane to the outer membrane. Probably responsible for energy coupling to the transport system.</text>
</comment>
<evidence type="ECO:0000259" key="15">
    <source>
        <dbReference type="PROSITE" id="PS50893"/>
    </source>
</evidence>
<comment type="caution">
    <text evidence="16">The sequence shown here is derived from an EMBL/GenBank/DDBJ whole genome shotgun (WGS) entry which is preliminary data.</text>
</comment>
<reference evidence="17" key="1">
    <citation type="submission" date="2017-09" db="EMBL/GenBank/DDBJ databases">
        <title>Depth-based differentiation of microbial function through sediment-hosted aquifers and enrichment of novel symbionts in the deep terrestrial subsurface.</title>
        <authorList>
            <person name="Probst A.J."/>
            <person name="Ladd B."/>
            <person name="Jarett J.K."/>
            <person name="Geller-Mcgrath D.E."/>
            <person name="Sieber C.M.K."/>
            <person name="Emerson J.B."/>
            <person name="Anantharaman K."/>
            <person name="Thomas B.C."/>
            <person name="Malmstrom R."/>
            <person name="Stieglmeier M."/>
            <person name="Klingl A."/>
            <person name="Woyke T."/>
            <person name="Ryan C.M."/>
            <person name="Banfield J.F."/>
        </authorList>
    </citation>
    <scope>NUCLEOTIDE SEQUENCE [LARGE SCALE GENOMIC DNA]</scope>
</reference>
<dbReference type="InterPro" id="IPR051120">
    <property type="entry name" value="ABC_AA/LPS_Transport"/>
</dbReference>
<evidence type="ECO:0000256" key="10">
    <source>
        <dbReference type="ARBA" id="ARBA00022840"/>
    </source>
</evidence>
<dbReference type="PROSITE" id="PS00211">
    <property type="entry name" value="ABC_TRANSPORTER_1"/>
    <property type="match status" value="1"/>
</dbReference>
<sequence length="249" mass="28001">MERLNLSNILEIKNLKRSFGGVKAVDGCSFEIESGKIIAMIGPNGSGKTTVFNLISGILSVDSGKIILDGSNITDNSVEERARLGISRMYQQSRLFKNLTVKENLLLVLDQRNFNFFARSKPSTEQTEQINEILDLFELNKKINMPVKTLSFGQRRLIEIARTYLLPHKIMLLDEPVAGVTPHLRNEISKFLTKLKDEGETILIIEHDMNFVYNLVDEVVVMDAGKIIAHGNPVEIEKNQKVKEAYLGA</sequence>
<evidence type="ECO:0000256" key="9">
    <source>
        <dbReference type="ARBA" id="ARBA00022741"/>
    </source>
</evidence>